<dbReference type="PANTHER" id="PTHR37577:SF1">
    <property type="entry name" value="INTEGRAL MEMBRANE PROTEIN"/>
    <property type="match status" value="1"/>
</dbReference>
<feature type="region of interest" description="Disordered" evidence="1">
    <location>
        <begin position="774"/>
        <end position="809"/>
    </location>
</feature>
<evidence type="ECO:0000256" key="2">
    <source>
        <dbReference type="SAM" id="Phobius"/>
    </source>
</evidence>
<feature type="transmembrane region" description="Helical" evidence="2">
    <location>
        <begin position="549"/>
        <end position="572"/>
    </location>
</feature>
<dbReference type="AlphaFoldDB" id="F8MYQ4"/>
<dbReference type="GeneID" id="20822118"/>
<evidence type="ECO:0000313" key="3">
    <source>
        <dbReference type="EMBL" id="EGO51451.1"/>
    </source>
</evidence>
<reference evidence="4" key="1">
    <citation type="journal article" date="2011" name="Genetics">
        <title>Massive changes in genome architecture accompany the transition to self-fertility in the filamentous fungus Neurospora tetrasperma.</title>
        <authorList>
            <person name="Ellison C.E."/>
            <person name="Stajich J.E."/>
            <person name="Jacobson D.J."/>
            <person name="Natvig D.O."/>
            <person name="Lapidus A."/>
            <person name="Foster B."/>
            <person name="Aerts A."/>
            <person name="Riley R."/>
            <person name="Lindquist E.A."/>
            <person name="Grigoriev I.V."/>
            <person name="Taylor J.W."/>
        </authorList>
    </citation>
    <scope>NUCLEOTIDE SEQUENCE [LARGE SCALE GENOMIC DNA]</scope>
    <source>
        <strain evidence="4">FGSC 2508 / P0657</strain>
    </source>
</reference>
<protein>
    <submittedName>
        <fullName evidence="3">Uncharacterized protein</fullName>
    </submittedName>
</protein>
<keyword evidence="2" id="KW-0472">Membrane</keyword>
<gene>
    <name evidence="3" type="ORF">NEUTE1DRAFT_104492</name>
</gene>
<keyword evidence="2" id="KW-1133">Transmembrane helix</keyword>
<dbReference type="OrthoDB" id="5427664at2759"/>
<dbReference type="PANTHER" id="PTHR37577">
    <property type="entry name" value="INTEGRAL MEMBRANE PROTEIN"/>
    <property type="match status" value="1"/>
</dbReference>
<name>F8MYQ4_NEUT8</name>
<organism evidence="3 4">
    <name type="scientific">Neurospora tetrasperma (strain FGSC 2508 / ATCC MYA-4615 / P0657)</name>
    <dbReference type="NCBI Taxonomy" id="510951"/>
    <lineage>
        <taxon>Eukaryota</taxon>
        <taxon>Fungi</taxon>
        <taxon>Dikarya</taxon>
        <taxon>Ascomycota</taxon>
        <taxon>Pezizomycotina</taxon>
        <taxon>Sordariomycetes</taxon>
        <taxon>Sordariomycetidae</taxon>
        <taxon>Sordariales</taxon>
        <taxon>Sordariaceae</taxon>
        <taxon>Neurospora</taxon>
    </lineage>
</organism>
<keyword evidence="2" id="KW-0812">Transmembrane</keyword>
<keyword evidence="4" id="KW-1185">Reference proteome</keyword>
<evidence type="ECO:0000256" key="1">
    <source>
        <dbReference type="SAM" id="MobiDB-lite"/>
    </source>
</evidence>
<dbReference type="InterPro" id="IPR053018">
    <property type="entry name" value="Elsinochrome_Biosynth-Asso"/>
</dbReference>
<dbReference type="Proteomes" id="UP000008065">
    <property type="component" value="Unassembled WGS sequence"/>
</dbReference>
<dbReference type="RefSeq" id="XP_009855089.1">
    <property type="nucleotide sequence ID" value="XM_009856787.1"/>
</dbReference>
<dbReference type="KEGG" id="nte:NEUTE1DRAFT104492"/>
<feature type="transmembrane region" description="Helical" evidence="2">
    <location>
        <begin position="716"/>
        <end position="733"/>
    </location>
</feature>
<dbReference type="EMBL" id="GL891382">
    <property type="protein sequence ID" value="EGO51451.1"/>
    <property type="molecule type" value="Genomic_DNA"/>
</dbReference>
<proteinExistence type="predicted"/>
<dbReference type="VEuPathDB" id="FungiDB:NEUTE1DRAFT_104492"/>
<accession>F8MYQ4</accession>
<feature type="transmembrane region" description="Helical" evidence="2">
    <location>
        <begin position="653"/>
        <end position="674"/>
    </location>
</feature>
<feature type="transmembrane region" description="Helical" evidence="2">
    <location>
        <begin position="108"/>
        <end position="127"/>
    </location>
</feature>
<dbReference type="HOGENOM" id="CLU_348536_0_0_1"/>
<sequence>MQSTGDTLRCWDPETGGEYKILSNAWSCAENFETCDCPPLKADPDIAGQGVTASLFISAIITALNAIKIAKVCYDLALCLGDQQLVTSIALLIAAIKKLHIDRSLSVYHFTYVIDIAFLSSAAYTYTTITHWSMKDMDEPKDDDDAFDTQDPKPLLTWERLRNGLPWTLRLLLMYTLDISLLYSSWAAAREDWDETQGCPALCVMENSPFGGEGRKWMVVNYLQILSSDISGIFDNISFFTGRIWPWWVLYLRPKLIDERGLPATLRSREQHTEQAGLVTRLWSWFLMKVKKRSPAGLRISYRNVDPQMDAPPTVLEDGRPSRVPTTIQGHSMNQLRVPEGQSCSATVVFTGRWILRPVKAVLSRLWLLKNSKSCQLLENTVWFCLNFYWAVECRRLGQREMDEEEYEAEQAMGFGQIVPVFLLILFVLQVFDSLKGNSHQDAIPGQQPRLGILKVVEDPSAMWHDQPFAMFLDVGFVGLRASFRTHVHLKGVYQVIAFRTSEFIRCWQEADDGNHTRVYYNITNDQWNCAMHYGHCDSCPKLQGDPDIAGIGVFVAFMVSVSLTALLGIIFPILSAALRPRATVIHDCLDILLEKVVRKTILKRLGIKKAERWALVCYNSVFSLGDQQLTTALALLVATLKKLYSDQSFSVYHLKLVMNLACLSNCVYAYAIISLRIKMDLQQPTDRAEGSPAVAPRRVKNKPPMVNWSMRLRSVLMFTVTALLLYTGWIAARVDGMEPNCPALCFKNVPAKGQAVKPVLQLFDSVSETKVETDVQDQVERGTQTESRTEPEVENGPEGRAVTASNMA</sequence>
<evidence type="ECO:0000313" key="4">
    <source>
        <dbReference type="Proteomes" id="UP000008065"/>
    </source>
</evidence>